<feature type="chain" id="PRO_5003325766" description="Serine protease" evidence="1">
    <location>
        <begin position="20"/>
        <end position="219"/>
    </location>
</feature>
<reference evidence="2 3" key="1">
    <citation type="journal article" date="2011" name="J. Bacteriol.">
        <title>Genome sequence of Methyloversatilis universalis FAM5T, a methylotrophic representative of the order Rhodocyclales.</title>
        <authorList>
            <person name="Kittichotirat W."/>
            <person name="Good N.M."/>
            <person name="Hall R."/>
            <person name="Bringel F."/>
            <person name="Lajus A."/>
            <person name="Medigue C."/>
            <person name="Smalley N.E."/>
            <person name="Beck D."/>
            <person name="Bumgarner R."/>
            <person name="Vuilleumier S."/>
            <person name="Kalyuzhnaya M.G."/>
        </authorList>
    </citation>
    <scope>NUCLEOTIDE SEQUENCE [LARGE SCALE GENOMIC DNA]</scope>
    <source>
        <strain evidence="3">ATCC BAA-1314 / JCM 13912 / FAM5</strain>
    </source>
</reference>
<dbReference type="PANTHER" id="PTHR43019:SF23">
    <property type="entry name" value="PROTEASE DO-LIKE 5, CHLOROPLASTIC"/>
    <property type="match status" value="1"/>
</dbReference>
<dbReference type="STRING" id="1000565.METUNv1_02014"/>
<accession>F5RCL0</accession>
<dbReference type="Proteomes" id="UP000005019">
    <property type="component" value="Unassembled WGS sequence"/>
</dbReference>
<evidence type="ECO:0000256" key="1">
    <source>
        <dbReference type="SAM" id="SignalP"/>
    </source>
</evidence>
<comment type="caution">
    <text evidence="2">The sequence shown here is derived from an EMBL/GenBank/DDBJ whole genome shotgun (WGS) entry which is preliminary data.</text>
</comment>
<dbReference type="AlphaFoldDB" id="F5RCL0"/>
<proteinExistence type="predicted"/>
<organism evidence="2 3">
    <name type="scientific">Methyloversatilis universalis (strain ATCC BAA-1314 / DSM 25237 / JCM 13912 / CCUG 52030 / FAM5)</name>
    <dbReference type="NCBI Taxonomy" id="1000565"/>
    <lineage>
        <taxon>Bacteria</taxon>
        <taxon>Pseudomonadati</taxon>
        <taxon>Pseudomonadota</taxon>
        <taxon>Betaproteobacteria</taxon>
        <taxon>Nitrosomonadales</taxon>
        <taxon>Sterolibacteriaceae</taxon>
        <taxon>Methyloversatilis</taxon>
    </lineage>
</organism>
<evidence type="ECO:0000313" key="3">
    <source>
        <dbReference type="Proteomes" id="UP000005019"/>
    </source>
</evidence>
<dbReference type="EMBL" id="AFHG01000048">
    <property type="protein sequence ID" value="EGK71790.1"/>
    <property type="molecule type" value="Genomic_DNA"/>
</dbReference>
<dbReference type="SUPFAM" id="SSF50494">
    <property type="entry name" value="Trypsin-like serine proteases"/>
    <property type="match status" value="1"/>
</dbReference>
<dbReference type="Pfam" id="PF13365">
    <property type="entry name" value="Trypsin_2"/>
    <property type="match status" value="1"/>
</dbReference>
<dbReference type="OrthoDB" id="8560253at2"/>
<name>F5RCL0_METUF</name>
<dbReference type="InterPro" id="IPR009003">
    <property type="entry name" value="Peptidase_S1_PA"/>
</dbReference>
<keyword evidence="3" id="KW-1185">Reference proteome</keyword>
<dbReference type="PROSITE" id="PS51257">
    <property type="entry name" value="PROKAR_LIPOPROTEIN"/>
    <property type="match status" value="1"/>
</dbReference>
<feature type="signal peptide" evidence="1">
    <location>
        <begin position="1"/>
        <end position="19"/>
    </location>
</feature>
<dbReference type="RefSeq" id="WP_008061251.1">
    <property type="nucleotide sequence ID" value="NZ_AFHG01000048.1"/>
</dbReference>
<protein>
    <recommendedName>
        <fullName evidence="4">Serine protease</fullName>
    </recommendedName>
</protein>
<evidence type="ECO:0000313" key="2">
    <source>
        <dbReference type="EMBL" id="EGK71790.1"/>
    </source>
</evidence>
<dbReference type="eggNOG" id="COG0265">
    <property type="taxonomic scope" value="Bacteria"/>
</dbReference>
<dbReference type="Gene3D" id="2.40.10.10">
    <property type="entry name" value="Trypsin-like serine proteases"/>
    <property type="match status" value="2"/>
</dbReference>
<evidence type="ECO:0008006" key="4">
    <source>
        <dbReference type="Google" id="ProtNLM"/>
    </source>
</evidence>
<dbReference type="PANTHER" id="PTHR43019">
    <property type="entry name" value="SERINE ENDOPROTEASE DEGS"/>
    <property type="match status" value="1"/>
</dbReference>
<keyword evidence="1" id="KW-0732">Signal</keyword>
<sequence length="219" mass="22705">MRTTVAALLIASAACSAQAMNIATAIQTTVRVQAEQPDGSISIGSGVVLPGQRVATACHVVAGAKALKASYQYVASPATVLRRDDWRDLCVLSVPGLAAPAAKIARAGDLKPGDRLLGFNGAYGVDVRLLIGALDKTFTMDGAPVMQVSVPFAIGDSGGGLFNVAGELVGILAFVAKTAGEERYAIPIEWLEADIDATRTVPFWKAAPADMPDFLRPAP</sequence>
<gene>
    <name evidence="2" type="ORF">METUNv1_02014</name>
</gene>
<dbReference type="InterPro" id="IPR043504">
    <property type="entry name" value="Peptidase_S1_PA_chymotrypsin"/>
</dbReference>